<dbReference type="EMBL" id="JACHGZ010000065">
    <property type="protein sequence ID" value="MBB5150548.1"/>
    <property type="molecule type" value="Genomic_DNA"/>
</dbReference>
<comment type="caution">
    <text evidence="2">The sequence shown here is derived from an EMBL/GenBank/DDBJ whole genome shotgun (WGS) entry which is preliminary data.</text>
</comment>
<evidence type="ECO:0000259" key="1">
    <source>
        <dbReference type="Pfam" id="PF02627"/>
    </source>
</evidence>
<dbReference type="RefSeq" id="WP_016838034.1">
    <property type="nucleotide sequence ID" value="NZ_JAAXPW010000061.1"/>
</dbReference>
<dbReference type="InterPro" id="IPR029032">
    <property type="entry name" value="AhpD-like"/>
</dbReference>
<dbReference type="SUPFAM" id="SSF69118">
    <property type="entry name" value="AhpD-like"/>
    <property type="match status" value="2"/>
</dbReference>
<feature type="domain" description="Carboxymuconolactone decarboxylase-like" evidence="1">
    <location>
        <begin position="21"/>
        <end position="90"/>
    </location>
</feature>
<dbReference type="InterPro" id="IPR004675">
    <property type="entry name" value="AhpD_core"/>
</dbReference>
<keyword evidence="2" id="KW-0560">Oxidoreductase</keyword>
<dbReference type="Proteomes" id="UP000557217">
    <property type="component" value="Unassembled WGS sequence"/>
</dbReference>
<dbReference type="AlphaFoldDB" id="A0A840Q255"/>
<protein>
    <submittedName>
        <fullName evidence="2">AhpD family alkylhydroperoxidase</fullName>
    </submittedName>
</protein>
<dbReference type="Gene3D" id="1.20.1290.10">
    <property type="entry name" value="AhpD-like"/>
    <property type="match status" value="2"/>
</dbReference>
<dbReference type="Pfam" id="PF02627">
    <property type="entry name" value="CMD"/>
    <property type="match status" value="2"/>
</dbReference>
<dbReference type="InterPro" id="IPR003779">
    <property type="entry name" value="CMD-like"/>
</dbReference>
<accession>A0A840Q255</accession>
<dbReference type="NCBIfam" id="TIGR00778">
    <property type="entry name" value="ahpD_dom"/>
    <property type="match status" value="2"/>
</dbReference>
<organism evidence="2 3">
    <name type="scientific">Ureibacillus thermosphaericus</name>
    <dbReference type="NCBI Taxonomy" id="51173"/>
    <lineage>
        <taxon>Bacteria</taxon>
        <taxon>Bacillati</taxon>
        <taxon>Bacillota</taxon>
        <taxon>Bacilli</taxon>
        <taxon>Bacillales</taxon>
        <taxon>Caryophanaceae</taxon>
        <taxon>Ureibacillus</taxon>
    </lineage>
</organism>
<reference evidence="2 3" key="1">
    <citation type="submission" date="2020-08" db="EMBL/GenBank/DDBJ databases">
        <title>Genomic Encyclopedia of Type Strains, Phase IV (KMG-IV): sequencing the most valuable type-strain genomes for metagenomic binning, comparative biology and taxonomic classification.</title>
        <authorList>
            <person name="Goeker M."/>
        </authorList>
    </citation>
    <scope>NUCLEOTIDE SEQUENCE [LARGE SCALE GENOMIC DNA]</scope>
    <source>
        <strain evidence="2 3">DSM 10633</strain>
    </source>
</reference>
<dbReference type="PANTHER" id="PTHR33930:SF8">
    <property type="entry name" value="4-CARBOXYMUCONOLACTONE DECARBOXYLASE"/>
    <property type="match status" value="1"/>
</dbReference>
<dbReference type="PANTHER" id="PTHR33930">
    <property type="entry name" value="ALKYL HYDROPEROXIDE REDUCTASE AHPD"/>
    <property type="match status" value="1"/>
</dbReference>
<proteinExistence type="predicted"/>
<feature type="domain" description="Carboxymuconolactone decarboxylase-like" evidence="1">
    <location>
        <begin position="116"/>
        <end position="190"/>
    </location>
</feature>
<sequence length="196" mass="21875">MTSYYEKNKNHYMKKLKEFAPEQFKAFSRFDGTVFKPGALTKKEKEIIAVAIAHVTKCPYCIDVHTKKAKIAGACQEELIEAIFVVMAVEAETTLNQHEHSLNDKTESFKAKLQPYFNFSQVVMGKGFLTDGFKELLAIAVAHAIHCTQSINSHTNNAMKLGVSEEQIAEAILVTAALKAGSAYAHLLHIYESYND</sequence>
<keyword evidence="2" id="KW-0575">Peroxidase</keyword>
<evidence type="ECO:0000313" key="2">
    <source>
        <dbReference type="EMBL" id="MBB5150548.1"/>
    </source>
</evidence>
<dbReference type="GO" id="GO:0051920">
    <property type="term" value="F:peroxiredoxin activity"/>
    <property type="evidence" value="ECO:0007669"/>
    <property type="project" value="InterPro"/>
</dbReference>
<keyword evidence="3" id="KW-1185">Reference proteome</keyword>
<name>A0A840Q255_URETH</name>
<evidence type="ECO:0000313" key="3">
    <source>
        <dbReference type="Proteomes" id="UP000557217"/>
    </source>
</evidence>
<gene>
    <name evidence="2" type="ORF">HNR36_002975</name>
</gene>